<keyword evidence="5" id="KW-0325">Glycoprotein</keyword>
<evidence type="ECO:0000256" key="2">
    <source>
        <dbReference type="ARBA" id="ARBA00022729"/>
    </source>
</evidence>
<evidence type="ECO:0000256" key="6">
    <source>
        <dbReference type="PROSITE-ProRule" id="PRU00461"/>
    </source>
</evidence>
<keyword evidence="2" id="KW-0732">Signal</keyword>
<feature type="repeat" description="LDL-receptor class B" evidence="6">
    <location>
        <begin position="36"/>
        <end position="78"/>
    </location>
</feature>
<sequence>PAGKVYWSDSTVLTPSLFLSPGLMTTDGLAVDAVGRKIYWTDTGTNRIEVANLDGSMRKVLVWQNLDSPRAIALYHEMGYMYWTDWGEHAKLERSAMDGSDRVVLISNNLGWPNGLAIDMAGSQLLWADAHTERIEASDLNGQNRRTLVTPVQHPYGLTLLGSYIYWTDWQSRSIQRADKNTGANTITVRANLPGLMDIQAVDRERPLGESVLFPPEINRNDHKVRLPTVLCAPAPMSRMGDPVQQVSGTTTCVDCADLFLVGISWP</sequence>
<name>A0A3B5B247_9TELE</name>
<keyword evidence="4" id="KW-1015">Disulfide bond</keyword>
<dbReference type="SUPFAM" id="SSF63825">
    <property type="entry name" value="YWTD domain"/>
    <property type="match status" value="1"/>
</dbReference>
<dbReference type="Ensembl" id="ENSSPAT00000027262.1">
    <property type="protein sequence ID" value="ENSSPAP00000026821.1"/>
    <property type="gene ID" value="ENSSPAG00000020214.1"/>
</dbReference>
<dbReference type="SMART" id="SM00135">
    <property type="entry name" value="LY"/>
    <property type="match status" value="4"/>
</dbReference>
<accession>A0A3B5B247</accession>
<dbReference type="AlphaFoldDB" id="A0A3B5B247"/>
<dbReference type="InterPro" id="IPR000033">
    <property type="entry name" value="LDLR_classB_rpt"/>
</dbReference>
<dbReference type="GeneTree" id="ENSGT00940000158287"/>
<evidence type="ECO:0000313" key="7">
    <source>
        <dbReference type="Ensembl" id="ENSSPAP00000026821.1"/>
    </source>
</evidence>
<feature type="repeat" description="LDL-receptor class B" evidence="6">
    <location>
        <begin position="79"/>
        <end position="122"/>
    </location>
</feature>
<keyword evidence="3" id="KW-0677">Repeat</keyword>
<dbReference type="PROSITE" id="PS51120">
    <property type="entry name" value="LDLRB"/>
    <property type="match status" value="3"/>
</dbReference>
<evidence type="ECO:0000256" key="3">
    <source>
        <dbReference type="ARBA" id="ARBA00022737"/>
    </source>
</evidence>
<evidence type="ECO:0000256" key="4">
    <source>
        <dbReference type="ARBA" id="ARBA00023157"/>
    </source>
</evidence>
<feature type="repeat" description="LDL-receptor class B" evidence="6">
    <location>
        <begin position="123"/>
        <end position="164"/>
    </location>
</feature>
<dbReference type="FunFam" id="2.120.10.30:FF:000241">
    <property type="entry name" value="Low-density lipoprotein receptor-related protein 6"/>
    <property type="match status" value="1"/>
</dbReference>
<dbReference type="Pfam" id="PF00058">
    <property type="entry name" value="Ldl_recept_b"/>
    <property type="match status" value="2"/>
</dbReference>
<keyword evidence="1" id="KW-0245">EGF-like domain</keyword>
<proteinExistence type="predicted"/>
<dbReference type="PANTHER" id="PTHR46513:SF44">
    <property type="entry name" value="LDL RECEPTOR RELATED PROTEIN 4"/>
    <property type="match status" value="1"/>
</dbReference>
<dbReference type="InterPro" id="IPR050778">
    <property type="entry name" value="Cueball_EGF_LRP_Nidogen"/>
</dbReference>
<evidence type="ECO:0000256" key="5">
    <source>
        <dbReference type="ARBA" id="ARBA00023180"/>
    </source>
</evidence>
<dbReference type="InterPro" id="IPR011042">
    <property type="entry name" value="6-blade_b-propeller_TolB-like"/>
</dbReference>
<organism evidence="7">
    <name type="scientific">Stegastes partitus</name>
    <name type="common">bicolor damselfish</name>
    <dbReference type="NCBI Taxonomy" id="144197"/>
    <lineage>
        <taxon>Eukaryota</taxon>
        <taxon>Metazoa</taxon>
        <taxon>Chordata</taxon>
        <taxon>Craniata</taxon>
        <taxon>Vertebrata</taxon>
        <taxon>Euteleostomi</taxon>
        <taxon>Actinopterygii</taxon>
        <taxon>Neopterygii</taxon>
        <taxon>Teleostei</taxon>
        <taxon>Neoteleostei</taxon>
        <taxon>Acanthomorphata</taxon>
        <taxon>Ovalentaria</taxon>
        <taxon>Pomacentridae</taxon>
        <taxon>Stegastes</taxon>
    </lineage>
</organism>
<dbReference type="PANTHER" id="PTHR46513">
    <property type="entry name" value="VITELLOGENIN RECEPTOR-LIKE PROTEIN-RELATED-RELATED"/>
    <property type="match status" value="1"/>
</dbReference>
<evidence type="ECO:0000256" key="1">
    <source>
        <dbReference type="ARBA" id="ARBA00022536"/>
    </source>
</evidence>
<dbReference type="Gene3D" id="2.120.10.30">
    <property type="entry name" value="TolB, C-terminal domain"/>
    <property type="match status" value="1"/>
</dbReference>
<reference evidence="7" key="1">
    <citation type="submission" date="2023-09" db="UniProtKB">
        <authorList>
            <consortium name="Ensembl"/>
        </authorList>
    </citation>
    <scope>IDENTIFICATION</scope>
</reference>
<protein>
    <submittedName>
        <fullName evidence="7">Low density lipoprotein receptor-related protein 4</fullName>
    </submittedName>
</protein>